<reference evidence="4" key="1">
    <citation type="submission" date="2024-07" db="EMBL/GenBank/DDBJ databases">
        <authorList>
            <person name="Kim Y.J."/>
            <person name="Jeong J.Y."/>
        </authorList>
    </citation>
    <scope>NUCLEOTIDE SEQUENCE</scope>
    <source>
        <strain evidence="4">GIHE-MW2</strain>
    </source>
</reference>
<evidence type="ECO:0000256" key="1">
    <source>
        <dbReference type="ARBA" id="ARBA00004683"/>
    </source>
</evidence>
<dbReference type="AlphaFoldDB" id="A0AAU8J731"/>
<dbReference type="InterPro" id="IPR010123">
    <property type="entry name" value="PHA_synth_III_E"/>
</dbReference>
<dbReference type="Pfam" id="PF09712">
    <property type="entry name" value="PHA_synth_III_E"/>
    <property type="match status" value="1"/>
</dbReference>
<sequence>MDKETAQWTDMAAKMANTWTEMGTQMWKSWFDLMAAVPTPEQVSAAKPEVKTATERFISNRDLFVRFLELSASAWKDMLPKVESGGDWQSILNSYNEQLRQQFGNFPMSAMKTSQDTAQLWQLYMKEMQTFSQLWGTPLGLSLEPWSKVGLGDTSGLLELNNLYWDLYQRSLGGFVKAPGLGQNRELSAKLMDGFDAWTKLYKANLDYQVVISDVQIRSFDALMKKLVALAEKGQKVENWRDFQGLWSQVADDVFAEAFKSEDNLKLRGNFINALNAYRVYQQELMELNMKMLNAPIRSEVDEIHQSIYELKKEIKALKKQLS</sequence>
<dbReference type="EMBL" id="CP159837">
    <property type="protein sequence ID" value="XCM34938.1"/>
    <property type="molecule type" value="Genomic_DNA"/>
</dbReference>
<evidence type="ECO:0000256" key="3">
    <source>
        <dbReference type="ARBA" id="ARBA00022752"/>
    </source>
</evidence>
<protein>
    <recommendedName>
        <fullName evidence="2">Poly(3-hydroxyalkanoate) polymerase subunit PhaE</fullName>
    </recommendedName>
</protein>
<evidence type="ECO:0000313" key="4">
    <source>
        <dbReference type="EMBL" id="XCM34938.1"/>
    </source>
</evidence>
<accession>A0AAU8J731</accession>
<name>A0AAU8J731_9CYAN</name>
<dbReference type="RefSeq" id="WP_054468800.1">
    <property type="nucleotide sequence ID" value="NZ_CP159837.1"/>
</dbReference>
<keyword evidence="3" id="KW-0583">PHB biosynthesis</keyword>
<proteinExistence type="predicted"/>
<organism evidence="4">
    <name type="scientific">Planktothricoides raciborskii GIHE-MW2</name>
    <dbReference type="NCBI Taxonomy" id="2792601"/>
    <lineage>
        <taxon>Bacteria</taxon>
        <taxon>Bacillati</taxon>
        <taxon>Cyanobacteriota</taxon>
        <taxon>Cyanophyceae</taxon>
        <taxon>Oscillatoriophycideae</taxon>
        <taxon>Oscillatoriales</taxon>
        <taxon>Oscillatoriaceae</taxon>
        <taxon>Planktothricoides</taxon>
    </lineage>
</organism>
<comment type="pathway">
    <text evidence="1">Biopolymer metabolism; poly-(R)-3-hydroxybutanoate biosynthesis.</text>
</comment>
<gene>
    <name evidence="4" type="primary">phaE</name>
    <name evidence="4" type="ORF">ABWT76_003582</name>
</gene>
<dbReference type="NCBIfam" id="TIGR01834">
    <property type="entry name" value="PHA_synth_III_E"/>
    <property type="match status" value="1"/>
</dbReference>
<dbReference type="GO" id="GO:0042619">
    <property type="term" value="P:poly-hydroxybutyrate biosynthetic process"/>
    <property type="evidence" value="ECO:0007669"/>
    <property type="project" value="UniProtKB-KW"/>
</dbReference>
<evidence type="ECO:0000256" key="2">
    <source>
        <dbReference type="ARBA" id="ARBA00019066"/>
    </source>
</evidence>